<protein>
    <submittedName>
        <fullName evidence="2">Hypothetical 19.1K protein (rRNA intron)</fullName>
    </submittedName>
</protein>
<proteinExistence type="predicted"/>
<name>Q7M536_9CREN</name>
<accession>Q7M536</accession>
<feature type="domain" description="DOD-type homing endonuclease" evidence="1">
    <location>
        <begin position="8"/>
        <end position="136"/>
    </location>
</feature>
<dbReference type="PROSITE" id="PS50819">
    <property type="entry name" value="INTEIN_ENDONUCLEASE"/>
    <property type="match status" value="1"/>
</dbReference>
<dbReference type="PIR" id="JC1383">
    <property type="entry name" value="JC1383"/>
</dbReference>
<reference evidence="2" key="1">
    <citation type="journal article" date="1992" name="Gene">
        <title>Protein-coding introns from the 23S rRNA-encoding gene form stable circles in the hyperthermophilic archaeon Pyrobaculum organotrophum.</title>
        <authorList>
            <person name="Dalgaard J.Z."/>
            <person name="Garrett R.A."/>
        </authorList>
    </citation>
    <scope>NUCLEOTIDE SEQUENCE</scope>
</reference>
<dbReference type="Pfam" id="PF14528">
    <property type="entry name" value="LAGLIDADG_3"/>
    <property type="match status" value="1"/>
</dbReference>
<dbReference type="SUPFAM" id="SSF55608">
    <property type="entry name" value="Homing endonucleases"/>
    <property type="match status" value="2"/>
</dbReference>
<dbReference type="InterPro" id="IPR004860">
    <property type="entry name" value="LAGLIDADG_dom"/>
</dbReference>
<dbReference type="InterPro" id="IPR004042">
    <property type="entry name" value="Intein_endonuc_central"/>
</dbReference>
<organism evidence="2">
    <name type="scientific">Pyrobaculum organotrophum</name>
    <dbReference type="NCBI Taxonomy" id="2278"/>
    <lineage>
        <taxon>Archaea</taxon>
        <taxon>Thermoproteota</taxon>
        <taxon>Thermoprotei</taxon>
        <taxon>Thermoproteales</taxon>
        <taxon>Thermoproteaceae</taxon>
        <taxon>Pyrobaculum</taxon>
    </lineage>
</organism>
<evidence type="ECO:0000313" key="2">
    <source>
        <dbReference type="PIR" id="JC1383"/>
    </source>
</evidence>
<evidence type="ECO:0000259" key="1">
    <source>
        <dbReference type="PROSITE" id="PS50819"/>
    </source>
</evidence>
<sequence>MGCDLEYLAGVVKGDGTLYHNKKAREYVVEIYDRDVEYVAILVDMLKSCGLNPHVRSYGNYYRVRVNSREFYESVRGAIERLLVSPTVPFVRGLFDSDGTLYFDRRKRRLYPVVELGNSDWRVVNAAAVVLSSFGVKFSVKSYGGRFFKLVVRGTPCCLPELSSLSTR</sequence>
<dbReference type="InterPro" id="IPR027434">
    <property type="entry name" value="Homing_endonucl"/>
</dbReference>
<dbReference type="GO" id="GO:0004519">
    <property type="term" value="F:endonuclease activity"/>
    <property type="evidence" value="ECO:0007669"/>
    <property type="project" value="InterPro"/>
</dbReference>
<dbReference type="AlphaFoldDB" id="Q7M536"/>